<accession>A0A382IGN1</accession>
<organism evidence="1">
    <name type="scientific">marine metagenome</name>
    <dbReference type="NCBI Taxonomy" id="408172"/>
    <lineage>
        <taxon>unclassified sequences</taxon>
        <taxon>metagenomes</taxon>
        <taxon>ecological metagenomes</taxon>
    </lineage>
</organism>
<name>A0A382IGN1_9ZZZZ</name>
<dbReference type="AlphaFoldDB" id="A0A382IGN1"/>
<evidence type="ECO:0000313" key="1">
    <source>
        <dbReference type="EMBL" id="SVB98505.1"/>
    </source>
</evidence>
<dbReference type="EMBL" id="UINC01067130">
    <property type="protein sequence ID" value="SVB98505.1"/>
    <property type="molecule type" value="Genomic_DNA"/>
</dbReference>
<gene>
    <name evidence="1" type="ORF">METZ01_LOCUS251359</name>
</gene>
<proteinExistence type="predicted"/>
<reference evidence="1" key="1">
    <citation type="submission" date="2018-05" db="EMBL/GenBank/DDBJ databases">
        <authorList>
            <person name="Lanie J.A."/>
            <person name="Ng W.-L."/>
            <person name="Kazmierczak K.M."/>
            <person name="Andrzejewski T.M."/>
            <person name="Davidsen T.M."/>
            <person name="Wayne K.J."/>
            <person name="Tettelin H."/>
            <person name="Glass J.I."/>
            <person name="Rusch D."/>
            <person name="Podicherti R."/>
            <person name="Tsui H.-C.T."/>
            <person name="Winkler M.E."/>
        </authorList>
    </citation>
    <scope>NUCLEOTIDE SEQUENCE</scope>
</reference>
<protein>
    <submittedName>
        <fullName evidence="1">Uncharacterized protein</fullName>
    </submittedName>
</protein>
<sequence>MLVEVASTTCADIVEEFIVSVNFTTKFTTK</sequence>